<dbReference type="AlphaFoldDB" id="A0A0D7AQY8"/>
<evidence type="ECO:0000313" key="1">
    <source>
        <dbReference type="EMBL" id="KIY53977.1"/>
    </source>
</evidence>
<accession>A0A0D7AQY8</accession>
<evidence type="ECO:0000313" key="2">
    <source>
        <dbReference type="Proteomes" id="UP000054144"/>
    </source>
</evidence>
<gene>
    <name evidence="1" type="ORF">FISHEDRAFT_68349</name>
</gene>
<reference evidence="1 2" key="1">
    <citation type="journal article" date="2015" name="Fungal Genet. Biol.">
        <title>Evolution of novel wood decay mechanisms in Agaricales revealed by the genome sequences of Fistulina hepatica and Cylindrobasidium torrendii.</title>
        <authorList>
            <person name="Floudas D."/>
            <person name="Held B.W."/>
            <person name="Riley R."/>
            <person name="Nagy L.G."/>
            <person name="Koehler G."/>
            <person name="Ransdell A.S."/>
            <person name="Younus H."/>
            <person name="Chow J."/>
            <person name="Chiniquy J."/>
            <person name="Lipzen A."/>
            <person name="Tritt A."/>
            <person name="Sun H."/>
            <person name="Haridas S."/>
            <person name="LaButti K."/>
            <person name="Ohm R.A."/>
            <person name="Kues U."/>
            <person name="Blanchette R.A."/>
            <person name="Grigoriev I.V."/>
            <person name="Minto R.E."/>
            <person name="Hibbett D.S."/>
        </authorList>
    </citation>
    <scope>NUCLEOTIDE SEQUENCE [LARGE SCALE GENOMIC DNA]</scope>
    <source>
        <strain evidence="1 2">ATCC 64428</strain>
    </source>
</reference>
<sequence length="275" mass="32100">MSPPHFDDEPRAKKLPRDKDLVETKSSIMRFALSMSLLVSNDPHDVRYTLPYVDEPTGVRMKNIYWLNQARRSDVVVLNRGPISAPAWTHSRNATRWEDSWRDLFAHVDDSLYRRDAQRLTRADLLVNAALHITFQRFVPEVIESLKVLLRDSEIRRKSLFWHESWFIPFACLTGDKPLHEVPALDPRLDPWTLYYNLQVYIHKRIMPRILSSLGITFMSLDPHYHRTNAVMESPPKSSYFTSNRNCLQLPENSSIGRAIYSLLLKELSWILGEA</sequence>
<dbReference type="OrthoDB" id="3020812at2759"/>
<proteinExistence type="predicted"/>
<name>A0A0D7AQY8_9AGAR</name>
<dbReference type="EMBL" id="KN881581">
    <property type="protein sequence ID" value="KIY53977.1"/>
    <property type="molecule type" value="Genomic_DNA"/>
</dbReference>
<dbReference type="Proteomes" id="UP000054144">
    <property type="component" value="Unassembled WGS sequence"/>
</dbReference>
<protein>
    <submittedName>
        <fullName evidence="1">Uncharacterized protein</fullName>
    </submittedName>
</protein>
<keyword evidence="2" id="KW-1185">Reference proteome</keyword>
<organism evidence="1 2">
    <name type="scientific">Fistulina hepatica ATCC 64428</name>
    <dbReference type="NCBI Taxonomy" id="1128425"/>
    <lineage>
        <taxon>Eukaryota</taxon>
        <taxon>Fungi</taxon>
        <taxon>Dikarya</taxon>
        <taxon>Basidiomycota</taxon>
        <taxon>Agaricomycotina</taxon>
        <taxon>Agaricomycetes</taxon>
        <taxon>Agaricomycetidae</taxon>
        <taxon>Agaricales</taxon>
        <taxon>Fistulinaceae</taxon>
        <taxon>Fistulina</taxon>
    </lineage>
</organism>